<evidence type="ECO:0000256" key="1">
    <source>
        <dbReference type="SAM" id="Phobius"/>
    </source>
</evidence>
<feature type="transmembrane region" description="Helical" evidence="1">
    <location>
        <begin position="732"/>
        <end position="750"/>
    </location>
</feature>
<evidence type="ECO:0008006" key="4">
    <source>
        <dbReference type="Google" id="ProtNLM"/>
    </source>
</evidence>
<feature type="transmembrane region" description="Helical" evidence="1">
    <location>
        <begin position="659"/>
        <end position="678"/>
    </location>
</feature>
<accession>C5LBK9</accession>
<dbReference type="GeneID" id="9043260"/>
<keyword evidence="1" id="KW-1133">Transmembrane helix</keyword>
<evidence type="ECO:0000313" key="2">
    <source>
        <dbReference type="EMBL" id="EER05830.1"/>
    </source>
</evidence>
<feature type="transmembrane region" description="Helical" evidence="1">
    <location>
        <begin position="698"/>
        <end position="720"/>
    </location>
</feature>
<organism evidence="3">
    <name type="scientific">Perkinsus marinus (strain ATCC 50983 / TXsc)</name>
    <dbReference type="NCBI Taxonomy" id="423536"/>
    <lineage>
        <taxon>Eukaryota</taxon>
        <taxon>Sar</taxon>
        <taxon>Alveolata</taxon>
        <taxon>Perkinsozoa</taxon>
        <taxon>Perkinsea</taxon>
        <taxon>Perkinsida</taxon>
        <taxon>Perkinsidae</taxon>
        <taxon>Perkinsus</taxon>
    </lineage>
</organism>
<keyword evidence="1" id="KW-0812">Transmembrane</keyword>
<dbReference type="InParanoid" id="C5LBK9"/>
<dbReference type="Proteomes" id="UP000007800">
    <property type="component" value="Unassembled WGS sequence"/>
</dbReference>
<dbReference type="OrthoDB" id="423343at2759"/>
<feature type="transmembrane region" description="Helical" evidence="1">
    <location>
        <begin position="627"/>
        <end position="647"/>
    </location>
</feature>
<protein>
    <recommendedName>
        <fullName evidence="4">EF-hand domain-containing protein</fullName>
    </recommendedName>
</protein>
<dbReference type="EMBL" id="GG680918">
    <property type="protein sequence ID" value="EER05830.1"/>
    <property type="molecule type" value="Genomic_DNA"/>
</dbReference>
<dbReference type="RefSeq" id="XP_002774014.1">
    <property type="nucleotide sequence ID" value="XM_002773968.1"/>
</dbReference>
<sequence length="1490" mass="166595">MRADVTRSISSVASATAAVMSVAKASNLMALAKQVQFMSLTARIAGVPQVYVDYTKSMDGFSLQFGFLSDDWGEMSPDSIRKYIQVYISKSLSEALACQEALGVDYHLPGDLLHPERIALKFQFDGDDIASIFDEPQSWFFGGGDDDDLILRRLAAESDSAPELPRSREEMVWFCEEAKDRIKVKVDPPVPSWVPVLSQVATRRVSCAIPIKDERGRSVTFEGIVGGTCSSESLEDLIEAGEVLRAGQSLDEFARPFFPLEVSDSPGASDDRQEFLLTEDVCRGIIYRRMRGSMIAEDEAFALTSWLYERAEEERRLLVDYGIIGIRGIGKYGECIVLSGGAAMPRLQRAVCPSHDSKTLLYPQFCRVGRLCHGSKVCPSDDSKTLLHPQFCWAYLSLPPRPPLHGCSCWRPRPVVDGIPLWEREMMEEWVFKRLLDLLKIKAMLAYCVYESSNARMTTERWHSATPLYASGSALIDLSFRSLVDEVVCNQWPLFKPQVLTAFAARHPIGSEPWMATEMSTVAERREFGVTLDEEGFADLIGDGENAGGECEILGEYPRASVGWKRFRLGKGRRRVMRVNVGVELRHVLTIMGYLPKFKLRVPWRNLDMKLQSDLKIILDTARNNGLFIYVIDRFVTLCTILILTVGDQGDATLGPSKMVLFLLLKLLILVYEVRLNIQDMESSRGTTTNTKVHVVGKSLLTGDSFVWLMQTMTLLVLLLGHSQVEKIPSPIASILGIFITALTMLTMNWRSFREMLADYSVVVVDRARSLRKRLAFYAHCLRELISRWRSVEKERSDADDSMHHHHAQYVEGIDFVTPEFGLVMGGRVEVEELVREEGAGDCIEKRVFYHSVSRKDFPHYSLESPRDLARYEGDIKSRLAVVIGTRQLRCEEAIGDLAVTLQVVNHAENPSLCAAEMDSYFSLYYPAGWGSGLERRTREINVLARQWLYEVEAWLIREVGAVRSSLTATSSVLRRLSVVIKEQLSGEHRLRRVRLSLGRVTGLIDMDGSGFYCCLFPESIDCCNLEDYVPRESVSKVVRLVNGECVFEEDVDIVVPSRDQTIVIGLCREYSSGREREVVGYTRPIPLPEGNGDSTLLLGGVVGGEMIEHDLLSVPRQEQPDGVGEALLGAQVVIDEGLVFDTSLGYSVSLTRGNVSSRTVGKISLKIAVQYGFAGTGLSDKAPIAVGRWSEQRQELMRDSVAHFVVLADHLKVSKSWRPDPLPMRPVVFVPEGAGKKKADRVTRRDGSLYEMLPVFDRSPSERKECLMGLTGGHLVVKWRDRRAERLLPFRRAMMERYGCSWEMVFQLMKRAAAAEVGGGHGEVDGVMGEEEFVAALGSLLPEYRGSSGPSGDAREVFQLLDPDGNGHIVMADLRCSGDASRVRVPVMEEHRLPLASLSYVHPNAREKTITVRCDDKFAISGEWKALKSALDPHWVPPEEVNERLYSLESYESASPSLDDSMVFELEKSHFCMWQKVGGGGVVSGSMEL</sequence>
<keyword evidence="1" id="KW-0472">Membrane</keyword>
<proteinExistence type="predicted"/>
<gene>
    <name evidence="2" type="ORF">Pmar_PMAR011881</name>
</gene>
<evidence type="ECO:0000313" key="3">
    <source>
        <dbReference type="Proteomes" id="UP000007800"/>
    </source>
</evidence>
<reference evidence="2 3" key="1">
    <citation type="submission" date="2008-07" db="EMBL/GenBank/DDBJ databases">
        <authorList>
            <person name="El-Sayed N."/>
            <person name="Caler E."/>
            <person name="Inman J."/>
            <person name="Amedeo P."/>
            <person name="Hass B."/>
            <person name="Wortman J."/>
        </authorList>
    </citation>
    <scope>NUCLEOTIDE SEQUENCE [LARGE SCALE GENOMIC DNA]</scope>
    <source>
        <strain evidence="3">ATCC 50983 / TXsc</strain>
    </source>
</reference>
<name>C5LBK9_PERM5</name>
<keyword evidence="3" id="KW-1185">Reference proteome</keyword>